<comment type="caution">
    <text evidence="2">The sequence shown here is derived from an EMBL/GenBank/DDBJ whole genome shotgun (WGS) entry which is preliminary data.</text>
</comment>
<dbReference type="EMBL" id="RBNJ01002464">
    <property type="protein sequence ID" value="RUS31949.1"/>
    <property type="molecule type" value="Genomic_DNA"/>
</dbReference>
<evidence type="ECO:0000313" key="3">
    <source>
        <dbReference type="Proteomes" id="UP000274822"/>
    </source>
</evidence>
<gene>
    <name evidence="2" type="ORF">BC938DRAFT_476684</name>
</gene>
<reference evidence="2 3" key="1">
    <citation type="journal article" date="2018" name="New Phytol.">
        <title>Phylogenomics of Endogonaceae and evolution of mycorrhizas within Mucoromycota.</title>
        <authorList>
            <person name="Chang Y."/>
            <person name="Desiro A."/>
            <person name="Na H."/>
            <person name="Sandor L."/>
            <person name="Lipzen A."/>
            <person name="Clum A."/>
            <person name="Barry K."/>
            <person name="Grigoriev I.V."/>
            <person name="Martin F.M."/>
            <person name="Stajich J.E."/>
            <person name="Smith M.E."/>
            <person name="Bonito G."/>
            <person name="Spatafora J.W."/>
        </authorList>
    </citation>
    <scope>NUCLEOTIDE SEQUENCE [LARGE SCALE GENOMIC DNA]</scope>
    <source>
        <strain evidence="2 3">AD002</strain>
    </source>
</reference>
<organism evidence="2 3">
    <name type="scientific">Jimgerdemannia flammicorona</name>
    <dbReference type="NCBI Taxonomy" id="994334"/>
    <lineage>
        <taxon>Eukaryota</taxon>
        <taxon>Fungi</taxon>
        <taxon>Fungi incertae sedis</taxon>
        <taxon>Mucoromycota</taxon>
        <taxon>Mucoromycotina</taxon>
        <taxon>Endogonomycetes</taxon>
        <taxon>Endogonales</taxon>
        <taxon>Endogonaceae</taxon>
        <taxon>Jimgerdemannia</taxon>
    </lineage>
</organism>
<keyword evidence="3" id="KW-1185">Reference proteome</keyword>
<feature type="region of interest" description="Disordered" evidence="1">
    <location>
        <begin position="1"/>
        <end position="28"/>
    </location>
</feature>
<sequence>MRRTHPSPQQSMKESLTGQALKHLSPGTQETQIINVARAFEGQIFGRSSSKVQANKQNQAGLGVTTAGGLAGLVADNNGGPSNLLGVNI</sequence>
<dbReference type="Proteomes" id="UP000274822">
    <property type="component" value="Unassembled WGS sequence"/>
</dbReference>
<name>A0A433QQA8_9FUNG</name>
<proteinExistence type="predicted"/>
<evidence type="ECO:0000313" key="2">
    <source>
        <dbReference type="EMBL" id="RUS31949.1"/>
    </source>
</evidence>
<feature type="compositionally biased region" description="Polar residues" evidence="1">
    <location>
        <begin position="1"/>
        <end position="18"/>
    </location>
</feature>
<evidence type="ECO:0000256" key="1">
    <source>
        <dbReference type="SAM" id="MobiDB-lite"/>
    </source>
</evidence>
<dbReference type="AlphaFoldDB" id="A0A433QQA8"/>
<protein>
    <submittedName>
        <fullName evidence="2">Uncharacterized protein</fullName>
    </submittedName>
</protein>
<accession>A0A433QQA8</accession>